<protein>
    <recommendedName>
        <fullName evidence="2">Toxin-antitoxin system, toxin component, RelE family</fullName>
    </recommendedName>
</protein>
<proteinExistence type="predicted"/>
<accession>E1YCP7</accession>
<name>E1YCP7_9BACT</name>
<reference evidence="1" key="1">
    <citation type="journal article" date="2011" name="Environ. Microbiol.">
        <title>Genomic insights into the metabolic potential of the polycyclic aromatic hydrocarbon degrading sulfate-reducing Deltaproteobacterium N47.</title>
        <authorList>
            <person name="Bergmann F."/>
            <person name="Selesi D."/>
            <person name="Weinmaier T."/>
            <person name="Tischler P."/>
            <person name="Rattei T."/>
            <person name="Meckenstock R.U."/>
        </authorList>
    </citation>
    <scope>NUCLEOTIDE SEQUENCE</scope>
</reference>
<evidence type="ECO:0008006" key="2">
    <source>
        <dbReference type="Google" id="ProtNLM"/>
    </source>
</evidence>
<gene>
    <name evidence="1" type="ORF">N47_G36650</name>
</gene>
<organism evidence="1">
    <name type="scientific">uncultured Desulfobacterium sp</name>
    <dbReference type="NCBI Taxonomy" id="201089"/>
    <lineage>
        <taxon>Bacteria</taxon>
        <taxon>Pseudomonadati</taxon>
        <taxon>Thermodesulfobacteriota</taxon>
        <taxon>Desulfobacteria</taxon>
        <taxon>Desulfobacterales</taxon>
        <taxon>Desulfobacteriaceae</taxon>
        <taxon>Desulfobacterium</taxon>
        <taxon>environmental samples</taxon>
    </lineage>
</organism>
<dbReference type="EMBL" id="FR695868">
    <property type="protein sequence ID" value="CBX28341.1"/>
    <property type="molecule type" value="Genomic_DNA"/>
</dbReference>
<dbReference type="InterPro" id="IPR009241">
    <property type="entry name" value="HigB-like"/>
</dbReference>
<dbReference type="AlphaFoldDB" id="E1YCP7"/>
<sequence length="118" mass="13804">MKTIVFYRTTSGNCPVGDHLDSLTDAQVTKITWVLKLIREIDHVPSKYFKKLVNTDDIWEVRIDVAKNTFRLLGFFYGNELIILTNSFQKKSQKPPKKEIELAEKRKKEYLSRRQANG</sequence>
<dbReference type="Pfam" id="PF05973">
    <property type="entry name" value="Gp49"/>
    <property type="match status" value="1"/>
</dbReference>
<evidence type="ECO:0000313" key="1">
    <source>
        <dbReference type="EMBL" id="CBX28341.1"/>
    </source>
</evidence>